<feature type="transmembrane region" description="Helical" evidence="2">
    <location>
        <begin position="78"/>
        <end position="100"/>
    </location>
</feature>
<keyword evidence="3" id="KW-0732">Signal</keyword>
<proteinExistence type="predicted"/>
<organism evidence="4 5">
    <name type="scientific">Orycteropus afer afer</name>
    <dbReference type="NCBI Taxonomy" id="1230840"/>
    <lineage>
        <taxon>Eukaryota</taxon>
        <taxon>Metazoa</taxon>
        <taxon>Chordata</taxon>
        <taxon>Craniata</taxon>
        <taxon>Vertebrata</taxon>
        <taxon>Euteleostomi</taxon>
        <taxon>Mammalia</taxon>
        <taxon>Eutheria</taxon>
        <taxon>Afrotheria</taxon>
        <taxon>Tubulidentata</taxon>
        <taxon>Orycteropodidae</taxon>
        <taxon>Orycteropus</taxon>
    </lineage>
</organism>
<dbReference type="InterPro" id="IPR038833">
    <property type="entry name" value="TEX50"/>
</dbReference>
<protein>
    <submittedName>
        <fullName evidence="5">Testis-expressed protein 50</fullName>
    </submittedName>
</protein>
<gene>
    <name evidence="5" type="primary">TEX50</name>
</gene>
<dbReference type="AlphaFoldDB" id="A0A8B7ABE5"/>
<name>A0A8B7ABE5_ORYAF</name>
<feature type="region of interest" description="Disordered" evidence="1">
    <location>
        <begin position="151"/>
        <end position="177"/>
    </location>
</feature>
<feature type="signal peptide" evidence="3">
    <location>
        <begin position="1"/>
        <end position="23"/>
    </location>
</feature>
<keyword evidence="2" id="KW-0812">Transmembrane</keyword>
<dbReference type="PANTHER" id="PTHR39232:SF1">
    <property type="entry name" value="TESTIS-EXPRESSED PROTEIN 50"/>
    <property type="match status" value="1"/>
</dbReference>
<evidence type="ECO:0000313" key="5">
    <source>
        <dbReference type="RefSeq" id="XP_007945298.1"/>
    </source>
</evidence>
<evidence type="ECO:0000256" key="3">
    <source>
        <dbReference type="SAM" id="SignalP"/>
    </source>
</evidence>
<keyword evidence="4" id="KW-1185">Reference proteome</keyword>
<keyword evidence="2" id="KW-1133">Transmembrane helix</keyword>
<accession>A0A8B7ABE5</accession>
<feature type="compositionally biased region" description="Basic residues" evidence="1">
    <location>
        <begin position="151"/>
        <end position="169"/>
    </location>
</feature>
<evidence type="ECO:0000256" key="2">
    <source>
        <dbReference type="SAM" id="Phobius"/>
    </source>
</evidence>
<sequence length="177" mass="20720">MSIQRLSLIFPLLFIGFFRESFCICDGTIWTKVGWEIFPEEVHYLKVKPSPSHCLPYPLNKLCCNFANMDIFQGCLHLFYILVQALILILSVLSVHYLWMKWKKHTKKLKKQASLETSGNDLESLSIYDIDQLLCRLLATSMMTKYLKQVSHHPLSKKAKHRKLKKKRSGREGAKRY</sequence>
<evidence type="ECO:0000256" key="1">
    <source>
        <dbReference type="SAM" id="MobiDB-lite"/>
    </source>
</evidence>
<keyword evidence="2" id="KW-0472">Membrane</keyword>
<dbReference type="Proteomes" id="UP000694850">
    <property type="component" value="Unplaced"/>
</dbReference>
<evidence type="ECO:0000313" key="4">
    <source>
        <dbReference type="Proteomes" id="UP000694850"/>
    </source>
</evidence>
<dbReference type="OrthoDB" id="9602643at2759"/>
<reference evidence="5" key="1">
    <citation type="submission" date="2025-08" db="UniProtKB">
        <authorList>
            <consortium name="RefSeq"/>
        </authorList>
    </citation>
    <scope>IDENTIFICATION</scope>
</reference>
<dbReference type="PANTHER" id="PTHR39232">
    <property type="entry name" value="TESTIS-EXPRESSED PROTEIN 50"/>
    <property type="match status" value="1"/>
</dbReference>
<dbReference type="RefSeq" id="XP_007945298.1">
    <property type="nucleotide sequence ID" value="XM_007947107.1"/>
</dbReference>
<feature type="chain" id="PRO_5034249006" evidence="3">
    <location>
        <begin position="24"/>
        <end position="177"/>
    </location>
</feature>